<protein>
    <recommendedName>
        <fullName evidence="3">Methyltransferase-domain-containing protein</fullName>
    </recommendedName>
</protein>
<dbReference type="Pfam" id="PF10294">
    <property type="entry name" value="Methyltransf_16"/>
    <property type="match status" value="1"/>
</dbReference>
<evidence type="ECO:0008006" key="3">
    <source>
        <dbReference type="Google" id="ProtNLM"/>
    </source>
</evidence>
<keyword evidence="2" id="KW-1185">Reference proteome</keyword>
<organism evidence="1 2">
    <name type="scientific">Fomitopsis schrenkii</name>
    <name type="common">Brown rot fungus</name>
    <dbReference type="NCBI Taxonomy" id="2126942"/>
    <lineage>
        <taxon>Eukaryota</taxon>
        <taxon>Fungi</taxon>
        <taxon>Dikarya</taxon>
        <taxon>Basidiomycota</taxon>
        <taxon>Agaricomycotina</taxon>
        <taxon>Agaricomycetes</taxon>
        <taxon>Polyporales</taxon>
        <taxon>Fomitopsis</taxon>
    </lineage>
</organism>
<dbReference type="SUPFAM" id="SSF53335">
    <property type="entry name" value="S-adenosyl-L-methionine-dependent methyltransferases"/>
    <property type="match status" value="1"/>
</dbReference>
<name>S8FSS2_FOMSC</name>
<dbReference type="OrthoDB" id="413520at2759"/>
<dbReference type="InterPro" id="IPR029063">
    <property type="entry name" value="SAM-dependent_MTases_sf"/>
</dbReference>
<dbReference type="eggNOG" id="KOG2793">
    <property type="taxonomic scope" value="Eukaryota"/>
</dbReference>
<dbReference type="GO" id="GO:0005634">
    <property type="term" value="C:nucleus"/>
    <property type="evidence" value="ECO:0007669"/>
    <property type="project" value="TreeGrafter"/>
</dbReference>
<dbReference type="PANTHER" id="PTHR14614">
    <property type="entry name" value="HEPATOCELLULAR CARCINOMA-ASSOCIATED ANTIGEN"/>
    <property type="match status" value="1"/>
</dbReference>
<dbReference type="STRING" id="743788.S8FSS2"/>
<dbReference type="GO" id="GO:0005737">
    <property type="term" value="C:cytoplasm"/>
    <property type="evidence" value="ECO:0007669"/>
    <property type="project" value="TreeGrafter"/>
</dbReference>
<dbReference type="FunCoup" id="S8FSS2">
    <property type="interactions" value="308"/>
</dbReference>
<reference evidence="1 2" key="1">
    <citation type="journal article" date="2012" name="Science">
        <title>The Paleozoic origin of enzymatic lignin decomposition reconstructed from 31 fungal genomes.</title>
        <authorList>
            <person name="Floudas D."/>
            <person name="Binder M."/>
            <person name="Riley R."/>
            <person name="Barry K."/>
            <person name="Blanchette R.A."/>
            <person name="Henrissat B."/>
            <person name="Martinez A.T."/>
            <person name="Otillar R."/>
            <person name="Spatafora J.W."/>
            <person name="Yadav J.S."/>
            <person name="Aerts A."/>
            <person name="Benoit I."/>
            <person name="Boyd A."/>
            <person name="Carlson A."/>
            <person name="Copeland A."/>
            <person name="Coutinho P.M."/>
            <person name="de Vries R.P."/>
            <person name="Ferreira P."/>
            <person name="Findley K."/>
            <person name="Foster B."/>
            <person name="Gaskell J."/>
            <person name="Glotzer D."/>
            <person name="Gorecki P."/>
            <person name="Heitman J."/>
            <person name="Hesse C."/>
            <person name="Hori C."/>
            <person name="Igarashi K."/>
            <person name="Jurgens J.A."/>
            <person name="Kallen N."/>
            <person name="Kersten P."/>
            <person name="Kohler A."/>
            <person name="Kuees U."/>
            <person name="Kumar T.K.A."/>
            <person name="Kuo A."/>
            <person name="LaButti K."/>
            <person name="Larrondo L.F."/>
            <person name="Lindquist E."/>
            <person name="Ling A."/>
            <person name="Lombard V."/>
            <person name="Lucas S."/>
            <person name="Lundell T."/>
            <person name="Martin R."/>
            <person name="McLaughlin D.J."/>
            <person name="Morgenstern I."/>
            <person name="Morin E."/>
            <person name="Murat C."/>
            <person name="Nagy L.G."/>
            <person name="Nolan M."/>
            <person name="Ohm R.A."/>
            <person name="Patyshakuliyeva A."/>
            <person name="Rokas A."/>
            <person name="Ruiz-Duenas F.J."/>
            <person name="Sabat G."/>
            <person name="Salamov A."/>
            <person name="Samejima M."/>
            <person name="Schmutz J."/>
            <person name="Slot J.C."/>
            <person name="St John F."/>
            <person name="Stenlid J."/>
            <person name="Sun H."/>
            <person name="Sun S."/>
            <person name="Syed K."/>
            <person name="Tsang A."/>
            <person name="Wiebenga A."/>
            <person name="Young D."/>
            <person name="Pisabarro A."/>
            <person name="Eastwood D.C."/>
            <person name="Martin F."/>
            <person name="Cullen D."/>
            <person name="Grigoriev I.V."/>
            <person name="Hibbett D.S."/>
        </authorList>
    </citation>
    <scope>NUCLEOTIDE SEQUENCE</scope>
    <source>
        <strain evidence="2">FP-58527</strain>
    </source>
</reference>
<dbReference type="InParanoid" id="S8FSS2"/>
<evidence type="ECO:0000313" key="1">
    <source>
        <dbReference type="EMBL" id="EPT01225.1"/>
    </source>
</evidence>
<dbReference type="PANTHER" id="PTHR14614:SF162">
    <property type="entry name" value="EXPRESSED PROTEIN"/>
    <property type="match status" value="1"/>
</dbReference>
<dbReference type="InterPro" id="IPR019410">
    <property type="entry name" value="Methyltransf_16"/>
</dbReference>
<dbReference type="Proteomes" id="UP000015241">
    <property type="component" value="Unassembled WGS sequence"/>
</dbReference>
<dbReference type="AlphaFoldDB" id="S8FSS2"/>
<proteinExistence type="predicted"/>
<dbReference type="HOGENOM" id="CLU_052836_0_0_1"/>
<evidence type="ECO:0000313" key="2">
    <source>
        <dbReference type="Proteomes" id="UP000015241"/>
    </source>
</evidence>
<dbReference type="GO" id="GO:0008757">
    <property type="term" value="F:S-adenosylmethionine-dependent methyltransferase activity"/>
    <property type="evidence" value="ECO:0007669"/>
    <property type="project" value="UniProtKB-ARBA"/>
</dbReference>
<sequence>MSMPILFTSRGSKVKGMAHAEKQEHVERVYRIPLRATEQVFMRVKEQTSFDLDKKVWDSGIGLSSWITALASVDDAGTPPAVTAMKARLLSSDATKVIELGAGTGIVSLTLGALRFSRSPKAGCILTTDLASAMPLLGHNIAANASLFNSHATHPKDHVLDWDRPLPPEVSAEQDGFDVIMMADVTYNTSAFPSLVRTVSEILNIRSAARIRDPRLMETMILLGYKERDPAERMLWGMMREIGVALERVDERRGAGGDPVEIWIGTVS</sequence>
<dbReference type="Gene3D" id="3.40.50.150">
    <property type="entry name" value="Vaccinia Virus protein VP39"/>
    <property type="match status" value="1"/>
</dbReference>
<gene>
    <name evidence="1" type="ORF">FOMPIDRAFT_44714</name>
</gene>
<accession>S8FSS2</accession>
<dbReference type="EMBL" id="KE504143">
    <property type="protein sequence ID" value="EPT01225.1"/>
    <property type="molecule type" value="Genomic_DNA"/>
</dbReference>